<dbReference type="Gene3D" id="1.20.1050.10">
    <property type="match status" value="2"/>
</dbReference>
<dbReference type="EC" id="2.5.1.18" evidence="2"/>
<dbReference type="Pfam" id="PF14497">
    <property type="entry name" value="GST_C_3"/>
    <property type="match status" value="2"/>
</dbReference>
<evidence type="ECO:0000256" key="5">
    <source>
        <dbReference type="ARBA" id="ARBA00047960"/>
    </source>
</evidence>
<dbReference type="GO" id="GO:0005737">
    <property type="term" value="C:cytoplasm"/>
    <property type="evidence" value="ECO:0007669"/>
    <property type="project" value="InterPro"/>
</dbReference>
<evidence type="ECO:0000259" key="7">
    <source>
        <dbReference type="PROSITE" id="PS50405"/>
    </source>
</evidence>
<dbReference type="Pfam" id="PF02798">
    <property type="entry name" value="GST_N"/>
    <property type="match status" value="1"/>
</dbReference>
<dbReference type="PANTHER" id="PTHR11571">
    <property type="entry name" value="GLUTATHIONE S-TRANSFERASE"/>
    <property type="match status" value="1"/>
</dbReference>
<dbReference type="InterPro" id="IPR036282">
    <property type="entry name" value="Glutathione-S-Trfase_C_sf"/>
</dbReference>
<dbReference type="KEGG" id="bvk:117240358"/>
<feature type="domain" description="GST C-terminal" evidence="7">
    <location>
        <begin position="146"/>
        <end position="267"/>
    </location>
</feature>
<dbReference type="InterPro" id="IPR006194">
    <property type="entry name" value="Gly-tRNA-synth_heterodimer"/>
</dbReference>
<dbReference type="InterPro" id="IPR004045">
    <property type="entry name" value="Glutathione_S-Trfase_N"/>
</dbReference>
<dbReference type="SUPFAM" id="SSF47616">
    <property type="entry name" value="GST C-terminal domain-like"/>
    <property type="match status" value="2"/>
</dbReference>
<dbReference type="PROSITE" id="PS50861">
    <property type="entry name" value="AA_TRNA_LIGASE_II_GLYAB"/>
    <property type="match status" value="1"/>
</dbReference>
<dbReference type="GO" id="GO:0006426">
    <property type="term" value="P:glycyl-tRNA aminoacylation"/>
    <property type="evidence" value="ECO:0007669"/>
    <property type="project" value="InterPro"/>
</dbReference>
<evidence type="ECO:0000256" key="3">
    <source>
        <dbReference type="ARBA" id="ARBA00022679"/>
    </source>
</evidence>
<keyword evidence="8" id="KW-1185">Reference proteome</keyword>
<comment type="catalytic activity">
    <reaction evidence="5">
        <text>RX + glutathione = an S-substituted glutathione + a halide anion + H(+)</text>
        <dbReference type="Rhea" id="RHEA:16437"/>
        <dbReference type="ChEBI" id="CHEBI:15378"/>
        <dbReference type="ChEBI" id="CHEBI:16042"/>
        <dbReference type="ChEBI" id="CHEBI:17792"/>
        <dbReference type="ChEBI" id="CHEBI:57925"/>
        <dbReference type="ChEBI" id="CHEBI:90779"/>
        <dbReference type="EC" id="2.5.1.18"/>
    </reaction>
</comment>
<feature type="domain" description="GST C-terminal" evidence="7">
    <location>
        <begin position="349"/>
        <end position="469"/>
    </location>
</feature>
<dbReference type="Pfam" id="PF13417">
    <property type="entry name" value="GST_N_3"/>
    <property type="match status" value="1"/>
</dbReference>
<feature type="domain" description="GST N-terminal" evidence="6">
    <location>
        <begin position="270"/>
        <end position="347"/>
    </location>
</feature>
<dbReference type="CDD" id="cd03192">
    <property type="entry name" value="GST_C_Sigma_like"/>
    <property type="match status" value="2"/>
</dbReference>
<dbReference type="PROSITE" id="PS50404">
    <property type="entry name" value="GST_NTER"/>
    <property type="match status" value="2"/>
</dbReference>
<dbReference type="FunFam" id="3.40.30.10:FF:000035">
    <property type="entry name" value="hematopoietic prostaglandin D synthase"/>
    <property type="match status" value="1"/>
</dbReference>
<evidence type="ECO:0000313" key="8">
    <source>
        <dbReference type="Proteomes" id="UP000504631"/>
    </source>
</evidence>
<dbReference type="PROSITE" id="PS50405">
    <property type="entry name" value="GST_CTER"/>
    <property type="match status" value="2"/>
</dbReference>
<evidence type="ECO:0000256" key="2">
    <source>
        <dbReference type="ARBA" id="ARBA00012452"/>
    </source>
</evidence>
<dbReference type="FunFam" id="3.40.30.10:FF:000168">
    <property type="entry name" value="Glutathione S-transferase 2"/>
    <property type="match status" value="1"/>
</dbReference>
<sequence>MFLCSHNFTYQHSSTNRIRVTWKQQGGRRTYIDLKVIFVSFEFLLTGLEISCACFDFEVLKKKLKMPLYKLTYFPVTALAEPIRFIFSYASIPFEDERIKKDVWPEIKPLTPYGQLPMLVADRRKVAQSTAICRYLAKQYDLAGKTDWANLHIDATVDTIHDIRHKIAAFHYEEDEKVKAAKRKAAEETLLFILERLDQQVKENDGYFYDGTLSWADLTFVALLDYLNFMYKSDLIENYENLKLLEKKVLLLPKIKNWIERRPVSEFEMPSYRLTYFNITGLAEPIRLVLHQSGIKFEDRRLTQDEWPEVKKGMPLGQVPVLEVDGKAYYQSKAILRLLARKNNLYGSNDEEAFLIDATVDTIDDVRAAYSQYHFEQDPGYKAKLKANAEKKLPMLHKLDEQVKKNGGHFVNGKLTWADLFYAAQSETLSNMLQTDINKDHPELKKLVEKVRSLPNIKAYLDSRPQSMF</sequence>
<dbReference type="GO" id="GO:0004364">
    <property type="term" value="F:glutathione transferase activity"/>
    <property type="evidence" value="ECO:0007669"/>
    <property type="project" value="UniProtKB-EC"/>
</dbReference>
<keyword evidence="3" id="KW-0808">Transferase</keyword>
<dbReference type="AlphaFoldDB" id="A0A6J3L9H6"/>
<evidence type="ECO:0000256" key="4">
    <source>
        <dbReference type="ARBA" id="ARBA00038317"/>
    </source>
</evidence>
<dbReference type="InterPro" id="IPR010987">
    <property type="entry name" value="Glutathione-S-Trfase_C-like"/>
</dbReference>
<dbReference type="InterPro" id="IPR036249">
    <property type="entry name" value="Thioredoxin-like_sf"/>
</dbReference>
<dbReference type="GO" id="GO:0005524">
    <property type="term" value="F:ATP binding"/>
    <property type="evidence" value="ECO:0007669"/>
    <property type="project" value="InterPro"/>
</dbReference>
<dbReference type="Proteomes" id="UP000504631">
    <property type="component" value="Unplaced"/>
</dbReference>
<dbReference type="GO" id="GO:0006749">
    <property type="term" value="P:glutathione metabolic process"/>
    <property type="evidence" value="ECO:0007669"/>
    <property type="project" value="TreeGrafter"/>
</dbReference>
<organism evidence="8 9">
    <name type="scientific">Bombus vosnesenskii</name>
    <dbReference type="NCBI Taxonomy" id="207650"/>
    <lineage>
        <taxon>Eukaryota</taxon>
        <taxon>Metazoa</taxon>
        <taxon>Ecdysozoa</taxon>
        <taxon>Arthropoda</taxon>
        <taxon>Hexapoda</taxon>
        <taxon>Insecta</taxon>
        <taxon>Pterygota</taxon>
        <taxon>Neoptera</taxon>
        <taxon>Endopterygota</taxon>
        <taxon>Hymenoptera</taxon>
        <taxon>Apocrita</taxon>
        <taxon>Aculeata</taxon>
        <taxon>Apoidea</taxon>
        <taxon>Anthophila</taxon>
        <taxon>Apidae</taxon>
        <taxon>Bombus</taxon>
        <taxon>Pyrobombus</taxon>
    </lineage>
</organism>
<protein>
    <recommendedName>
        <fullName evidence="2">glutathione transferase</fullName>
        <ecNumber evidence="2">2.5.1.18</ecNumber>
    </recommendedName>
</protein>
<dbReference type="InterPro" id="IPR040079">
    <property type="entry name" value="Glutathione_S-Trfase"/>
</dbReference>
<dbReference type="InterPro" id="IPR050213">
    <property type="entry name" value="GST_superfamily"/>
</dbReference>
<name>A0A6J3L9H6_9HYME</name>
<dbReference type="InterPro" id="IPR004046">
    <property type="entry name" value="GST_C"/>
</dbReference>
<dbReference type="PANTHER" id="PTHR11571:SF224">
    <property type="entry name" value="HEMATOPOIETIC PROSTAGLANDIN D SYNTHASE"/>
    <property type="match status" value="1"/>
</dbReference>
<evidence type="ECO:0000256" key="1">
    <source>
        <dbReference type="ARBA" id="ARBA00011738"/>
    </source>
</evidence>
<dbReference type="CDD" id="cd03039">
    <property type="entry name" value="GST_N_Sigma_like"/>
    <property type="match status" value="2"/>
</dbReference>
<dbReference type="GO" id="GO:0004820">
    <property type="term" value="F:glycine-tRNA ligase activity"/>
    <property type="evidence" value="ECO:0007669"/>
    <property type="project" value="InterPro"/>
</dbReference>
<evidence type="ECO:0000313" key="9">
    <source>
        <dbReference type="RefSeq" id="XP_033362253.1"/>
    </source>
</evidence>
<proteinExistence type="inferred from homology"/>
<feature type="domain" description="GST N-terminal" evidence="6">
    <location>
        <begin position="67"/>
        <end position="144"/>
    </location>
</feature>
<gene>
    <name evidence="9" type="primary">LOC117240358</name>
</gene>
<evidence type="ECO:0000259" key="6">
    <source>
        <dbReference type="PROSITE" id="PS50404"/>
    </source>
</evidence>
<comment type="similarity">
    <text evidence="4">Belongs to the GST superfamily. Sigma family.</text>
</comment>
<dbReference type="Gene3D" id="3.40.30.10">
    <property type="entry name" value="Glutaredoxin"/>
    <property type="match status" value="2"/>
</dbReference>
<dbReference type="SUPFAM" id="SSF52833">
    <property type="entry name" value="Thioredoxin-like"/>
    <property type="match status" value="2"/>
</dbReference>
<dbReference type="RefSeq" id="XP_033362253.1">
    <property type="nucleotide sequence ID" value="XM_033506362.1"/>
</dbReference>
<comment type="subunit">
    <text evidence="1">Homodimer.</text>
</comment>
<dbReference type="FunFam" id="1.20.1050.10:FF:000030">
    <property type="entry name" value="Glutathione S-transferase S1"/>
    <property type="match status" value="2"/>
</dbReference>
<dbReference type="SFLD" id="SFLDG00363">
    <property type="entry name" value="AMPS_(cytGST):_Alpha-__Mu-__Pi"/>
    <property type="match status" value="2"/>
</dbReference>
<accession>A0A6J3L9H6</accession>
<dbReference type="SFLD" id="SFLDG01205">
    <property type="entry name" value="AMPS.1"/>
    <property type="match status" value="2"/>
</dbReference>
<dbReference type="SFLD" id="SFLDS00019">
    <property type="entry name" value="Glutathione_Transferase_(cytos"/>
    <property type="match status" value="2"/>
</dbReference>
<dbReference type="CTD" id="36927"/>
<dbReference type="GO" id="GO:0004602">
    <property type="term" value="F:glutathione peroxidase activity"/>
    <property type="evidence" value="ECO:0007669"/>
    <property type="project" value="UniProtKB-ARBA"/>
</dbReference>
<reference evidence="9" key="1">
    <citation type="submission" date="2025-08" db="UniProtKB">
        <authorList>
            <consortium name="RefSeq"/>
        </authorList>
    </citation>
    <scope>IDENTIFICATION</scope>
    <source>
        <tissue evidence="9">Muscle</tissue>
    </source>
</reference>
<dbReference type="GeneID" id="117240358"/>